<sequence>MAASVRLPWARGRPKLTGGPVMFLPAGIVYRLPSKTEICFALALGDRVVGVSHECDYLPEVPGRSVAVALATGWQRHVLLRRCRRMHIM</sequence>
<dbReference type="AlphaFoldDB" id="A0A9X4AV43"/>
<dbReference type="RefSeq" id="WP_272459292.1">
    <property type="nucleotide sequence ID" value="NZ_JAGTJJ010000033.1"/>
</dbReference>
<protein>
    <submittedName>
        <fullName evidence="1">Uncharacterized protein</fullName>
    </submittedName>
</protein>
<reference evidence="1 2" key="1">
    <citation type="submission" date="2021-04" db="EMBL/GenBank/DDBJ databases">
        <title>Genome analysis of Polyangium sp.</title>
        <authorList>
            <person name="Li Y."/>
            <person name="Wang J."/>
        </authorList>
    </citation>
    <scope>NUCLEOTIDE SEQUENCE [LARGE SCALE GENOMIC DNA]</scope>
    <source>
        <strain evidence="1 2">SDU14</strain>
    </source>
</reference>
<evidence type="ECO:0000313" key="1">
    <source>
        <dbReference type="EMBL" id="MDC3985924.1"/>
    </source>
</evidence>
<proteinExistence type="predicted"/>
<gene>
    <name evidence="1" type="ORF">KEG57_35920</name>
</gene>
<organism evidence="1 2">
    <name type="scientific">Polyangium jinanense</name>
    <dbReference type="NCBI Taxonomy" id="2829994"/>
    <lineage>
        <taxon>Bacteria</taxon>
        <taxon>Pseudomonadati</taxon>
        <taxon>Myxococcota</taxon>
        <taxon>Polyangia</taxon>
        <taxon>Polyangiales</taxon>
        <taxon>Polyangiaceae</taxon>
        <taxon>Polyangium</taxon>
    </lineage>
</organism>
<evidence type="ECO:0000313" key="2">
    <source>
        <dbReference type="Proteomes" id="UP001151081"/>
    </source>
</evidence>
<dbReference type="EMBL" id="JAGTJJ010000033">
    <property type="protein sequence ID" value="MDC3985924.1"/>
    <property type="molecule type" value="Genomic_DNA"/>
</dbReference>
<dbReference type="Gene3D" id="3.40.50.1980">
    <property type="entry name" value="Nitrogenase molybdenum iron protein domain"/>
    <property type="match status" value="1"/>
</dbReference>
<keyword evidence="2" id="KW-1185">Reference proteome</keyword>
<comment type="caution">
    <text evidence="1">The sequence shown here is derived from an EMBL/GenBank/DDBJ whole genome shotgun (WGS) entry which is preliminary data.</text>
</comment>
<name>A0A9X4AV43_9BACT</name>
<dbReference type="Proteomes" id="UP001151081">
    <property type="component" value="Unassembled WGS sequence"/>
</dbReference>
<accession>A0A9X4AV43</accession>